<dbReference type="AlphaFoldDB" id="A0AAW1MYW0"/>
<name>A0AAW1MYW0_POPJA</name>
<reference evidence="1 2" key="1">
    <citation type="journal article" date="2024" name="BMC Genomics">
        <title>De novo assembly and annotation of Popillia japonica's genome with initial clues to its potential as an invasive pest.</title>
        <authorList>
            <person name="Cucini C."/>
            <person name="Boschi S."/>
            <person name="Funari R."/>
            <person name="Cardaioli E."/>
            <person name="Iannotti N."/>
            <person name="Marturano G."/>
            <person name="Paoli F."/>
            <person name="Bruttini M."/>
            <person name="Carapelli A."/>
            <person name="Frati F."/>
            <person name="Nardi F."/>
        </authorList>
    </citation>
    <scope>NUCLEOTIDE SEQUENCE [LARGE SCALE GENOMIC DNA]</scope>
    <source>
        <strain evidence="1">DMR45628</strain>
    </source>
</reference>
<evidence type="ECO:0000313" key="1">
    <source>
        <dbReference type="EMBL" id="KAK9751579.1"/>
    </source>
</evidence>
<gene>
    <name evidence="1" type="ORF">QE152_g4974</name>
</gene>
<dbReference type="Proteomes" id="UP001458880">
    <property type="component" value="Unassembled WGS sequence"/>
</dbReference>
<accession>A0AAW1MYW0</accession>
<protein>
    <submittedName>
        <fullName evidence="1">Uncharacterized protein</fullName>
    </submittedName>
</protein>
<dbReference type="EMBL" id="JASPKY010000027">
    <property type="protein sequence ID" value="KAK9751579.1"/>
    <property type="molecule type" value="Genomic_DNA"/>
</dbReference>
<evidence type="ECO:0000313" key="2">
    <source>
        <dbReference type="Proteomes" id="UP001458880"/>
    </source>
</evidence>
<sequence length="69" mass="7554">MNCGNQLPSSLGPSGFPVPVPLVRFYMNNELSNLMSANLDNKWYGGEDNQDIGVEVIPSYSEWAGYGNV</sequence>
<comment type="caution">
    <text evidence="1">The sequence shown here is derived from an EMBL/GenBank/DDBJ whole genome shotgun (WGS) entry which is preliminary data.</text>
</comment>
<proteinExistence type="predicted"/>
<keyword evidence="2" id="KW-1185">Reference proteome</keyword>
<organism evidence="1 2">
    <name type="scientific">Popillia japonica</name>
    <name type="common">Japanese beetle</name>
    <dbReference type="NCBI Taxonomy" id="7064"/>
    <lineage>
        <taxon>Eukaryota</taxon>
        <taxon>Metazoa</taxon>
        <taxon>Ecdysozoa</taxon>
        <taxon>Arthropoda</taxon>
        <taxon>Hexapoda</taxon>
        <taxon>Insecta</taxon>
        <taxon>Pterygota</taxon>
        <taxon>Neoptera</taxon>
        <taxon>Endopterygota</taxon>
        <taxon>Coleoptera</taxon>
        <taxon>Polyphaga</taxon>
        <taxon>Scarabaeiformia</taxon>
        <taxon>Scarabaeidae</taxon>
        <taxon>Rutelinae</taxon>
        <taxon>Popillia</taxon>
    </lineage>
</organism>